<protein>
    <submittedName>
        <fullName evidence="2">Uncharacterized protein</fullName>
    </submittedName>
</protein>
<proteinExistence type="predicted"/>
<dbReference type="Proteomes" id="UP000720508">
    <property type="component" value="Unassembled WGS sequence"/>
</dbReference>
<feature type="region of interest" description="Disordered" evidence="1">
    <location>
        <begin position="1"/>
        <end position="26"/>
    </location>
</feature>
<sequence>MNAPERDDAEQERHPCADDHAGTGETEAYRTALHGIGGLLAERSAHPQLPTALPLPLFSTSTGIGSSVGSRQWWQSWRPSGARPYSTR</sequence>
<reference evidence="2 3" key="1">
    <citation type="submission" date="2021-06" db="EMBL/GenBank/DDBJ databases">
        <authorList>
            <person name="Pan X."/>
        </authorList>
    </citation>
    <scope>NUCLEOTIDE SEQUENCE [LARGE SCALE GENOMIC DNA]</scope>
    <source>
        <strain evidence="2 3">4503</strain>
    </source>
</reference>
<gene>
    <name evidence="2" type="ORF">KN815_27915</name>
</gene>
<comment type="caution">
    <text evidence="2">The sequence shown here is derived from an EMBL/GenBank/DDBJ whole genome shotgun (WGS) entry which is preliminary data.</text>
</comment>
<evidence type="ECO:0000313" key="3">
    <source>
        <dbReference type="Proteomes" id="UP000720508"/>
    </source>
</evidence>
<dbReference type="EMBL" id="JAHLEM010000343">
    <property type="protein sequence ID" value="MBU3867748.1"/>
    <property type="molecule type" value="Genomic_DNA"/>
</dbReference>
<feature type="compositionally biased region" description="Basic and acidic residues" evidence="1">
    <location>
        <begin position="1"/>
        <end position="22"/>
    </location>
</feature>
<evidence type="ECO:0000256" key="1">
    <source>
        <dbReference type="SAM" id="MobiDB-lite"/>
    </source>
</evidence>
<accession>A0ABS6CLC7</accession>
<evidence type="ECO:0000313" key="2">
    <source>
        <dbReference type="EMBL" id="MBU3867748.1"/>
    </source>
</evidence>
<keyword evidence="3" id="KW-1185">Reference proteome</keyword>
<dbReference type="RefSeq" id="WP_216344678.1">
    <property type="nucleotide sequence ID" value="NZ_JAHLEM010000343.1"/>
</dbReference>
<name>A0ABS6CLC7_9ACTN</name>
<organism evidence="2 3">
    <name type="scientific">Streptomyces niphimycinicus</name>
    <dbReference type="NCBI Taxonomy" id="2842201"/>
    <lineage>
        <taxon>Bacteria</taxon>
        <taxon>Bacillati</taxon>
        <taxon>Actinomycetota</taxon>
        <taxon>Actinomycetes</taxon>
        <taxon>Kitasatosporales</taxon>
        <taxon>Streptomycetaceae</taxon>
        <taxon>Streptomyces</taxon>
    </lineage>
</organism>